<keyword evidence="1" id="KW-0812">Transmembrane</keyword>
<comment type="caution">
    <text evidence="2">The sequence shown here is derived from an EMBL/GenBank/DDBJ whole genome shotgun (WGS) entry which is preliminary data.</text>
</comment>
<feature type="transmembrane region" description="Helical" evidence="1">
    <location>
        <begin position="20"/>
        <end position="47"/>
    </location>
</feature>
<organism evidence="2 3">
    <name type="scientific">Pelagomonas calceolata</name>
    <dbReference type="NCBI Taxonomy" id="35677"/>
    <lineage>
        <taxon>Eukaryota</taxon>
        <taxon>Sar</taxon>
        <taxon>Stramenopiles</taxon>
        <taxon>Ochrophyta</taxon>
        <taxon>Pelagophyceae</taxon>
        <taxon>Pelagomonadales</taxon>
        <taxon>Pelagomonadaceae</taxon>
        <taxon>Pelagomonas</taxon>
    </lineage>
</organism>
<gene>
    <name evidence="2" type="ORF">PECAL_4P17390</name>
</gene>
<accession>A0A8J2WNN4</accession>
<dbReference type="Proteomes" id="UP000789595">
    <property type="component" value="Unassembled WGS sequence"/>
</dbReference>
<keyword evidence="1" id="KW-1133">Transmembrane helix</keyword>
<reference evidence="2" key="1">
    <citation type="submission" date="2021-11" db="EMBL/GenBank/DDBJ databases">
        <authorList>
            <consortium name="Genoscope - CEA"/>
            <person name="William W."/>
        </authorList>
    </citation>
    <scope>NUCLEOTIDE SEQUENCE</scope>
</reference>
<proteinExistence type="predicted"/>
<sequence>PVVGGAGGAPSLRPAGFFGAAGALAAGALAADALLFDFFFFDFFFFLGVVELTTGSGSTPPRRPAAAARLRARRGVHLASASANKHASTRAHVACLIFVPACKRRRGLLAFG</sequence>
<protein>
    <submittedName>
        <fullName evidence="2">Uncharacterized protein</fullName>
    </submittedName>
</protein>
<evidence type="ECO:0000313" key="3">
    <source>
        <dbReference type="Proteomes" id="UP000789595"/>
    </source>
</evidence>
<keyword evidence="3" id="KW-1185">Reference proteome</keyword>
<name>A0A8J2WNN4_9STRA</name>
<evidence type="ECO:0000313" key="2">
    <source>
        <dbReference type="EMBL" id="CAH0374460.1"/>
    </source>
</evidence>
<keyword evidence="1" id="KW-0472">Membrane</keyword>
<evidence type="ECO:0000256" key="1">
    <source>
        <dbReference type="SAM" id="Phobius"/>
    </source>
</evidence>
<dbReference type="AlphaFoldDB" id="A0A8J2WNN4"/>
<dbReference type="EMBL" id="CAKKNE010000004">
    <property type="protein sequence ID" value="CAH0374460.1"/>
    <property type="molecule type" value="Genomic_DNA"/>
</dbReference>
<feature type="non-terminal residue" evidence="2">
    <location>
        <position position="1"/>
    </location>
</feature>